<gene>
    <name evidence="5" type="ORF">ICJ83_11270</name>
</gene>
<sequence length="190" mass="21394">MLSLLVFICVSCKKETYAEIKTPKGNIIVKLYTERAPITCANFLKLIENKMLQNGQFYRVVRMDNQPDNDIKIEVIQGGIDNDDLDYPPIMHESTNDTGVLHKDGTISMARLEPGSATTEFFICIGDQPELDFGGMRNPDGQGFAAFGKVIKGMEIVREIQKMKQQNQMLINPVPFSIKAEVKKVFAKFN</sequence>
<dbReference type="EC" id="5.2.1.8" evidence="1"/>
<reference evidence="5 6" key="1">
    <citation type="submission" date="2020-09" db="EMBL/GenBank/DDBJ databases">
        <title>TT11 complete genome.</title>
        <authorList>
            <person name="Wu Z."/>
        </authorList>
    </citation>
    <scope>NUCLEOTIDE SEQUENCE [LARGE SCALE GENOMIC DNA]</scope>
    <source>
        <strain evidence="5 6">TT11</strain>
    </source>
</reference>
<dbReference type="Proteomes" id="UP000600588">
    <property type="component" value="Unassembled WGS sequence"/>
</dbReference>
<dbReference type="InterPro" id="IPR044666">
    <property type="entry name" value="Cyclophilin_A-like"/>
</dbReference>
<keyword evidence="2" id="KW-0697">Rotamase</keyword>
<dbReference type="PANTHER" id="PTHR45625:SF4">
    <property type="entry name" value="PEPTIDYLPROLYL ISOMERASE DOMAIN AND WD REPEAT-CONTAINING PROTEIN 1"/>
    <property type="match status" value="1"/>
</dbReference>
<dbReference type="InterPro" id="IPR029000">
    <property type="entry name" value="Cyclophilin-like_dom_sf"/>
</dbReference>
<comment type="caution">
    <text evidence="5">The sequence shown here is derived from an EMBL/GenBank/DDBJ whole genome shotgun (WGS) entry which is preliminary data.</text>
</comment>
<dbReference type="EMBL" id="JACVXB010000004">
    <property type="protein sequence ID" value="MBD0832714.1"/>
    <property type="molecule type" value="Genomic_DNA"/>
</dbReference>
<evidence type="ECO:0000256" key="3">
    <source>
        <dbReference type="ARBA" id="ARBA00023235"/>
    </source>
</evidence>
<dbReference type="PROSITE" id="PS50072">
    <property type="entry name" value="CSA_PPIASE_2"/>
    <property type="match status" value="1"/>
</dbReference>
<proteinExistence type="predicted"/>
<dbReference type="Gene3D" id="2.40.100.10">
    <property type="entry name" value="Cyclophilin-like"/>
    <property type="match status" value="1"/>
</dbReference>
<dbReference type="GO" id="GO:0003755">
    <property type="term" value="F:peptidyl-prolyl cis-trans isomerase activity"/>
    <property type="evidence" value="ECO:0007669"/>
    <property type="project" value="UniProtKB-KW"/>
</dbReference>
<dbReference type="Pfam" id="PF00160">
    <property type="entry name" value="Pro_isomerase"/>
    <property type="match status" value="1"/>
</dbReference>
<dbReference type="PANTHER" id="PTHR45625">
    <property type="entry name" value="PEPTIDYL-PROLYL CIS-TRANS ISOMERASE-RELATED"/>
    <property type="match status" value="1"/>
</dbReference>
<dbReference type="CDD" id="cd00317">
    <property type="entry name" value="cyclophilin"/>
    <property type="match status" value="1"/>
</dbReference>
<evidence type="ECO:0000256" key="1">
    <source>
        <dbReference type="ARBA" id="ARBA00013194"/>
    </source>
</evidence>
<evidence type="ECO:0000256" key="2">
    <source>
        <dbReference type="ARBA" id="ARBA00023110"/>
    </source>
</evidence>
<evidence type="ECO:0000313" key="5">
    <source>
        <dbReference type="EMBL" id="MBD0832714.1"/>
    </source>
</evidence>
<evidence type="ECO:0000259" key="4">
    <source>
        <dbReference type="PROSITE" id="PS50072"/>
    </source>
</evidence>
<dbReference type="AlphaFoldDB" id="A0A8J6Q2W0"/>
<protein>
    <recommendedName>
        <fullName evidence="1">peptidylprolyl isomerase</fullName>
        <ecNumber evidence="1">5.2.1.8</ecNumber>
    </recommendedName>
</protein>
<name>A0A8J6Q2W0_9FLAO</name>
<accession>A0A8J6Q2W0</accession>
<feature type="domain" description="PPIase cyclophilin-type" evidence="4">
    <location>
        <begin position="22"/>
        <end position="175"/>
    </location>
</feature>
<dbReference type="InterPro" id="IPR002130">
    <property type="entry name" value="Cyclophilin-type_PPIase_dom"/>
</dbReference>
<evidence type="ECO:0000313" key="6">
    <source>
        <dbReference type="Proteomes" id="UP000600588"/>
    </source>
</evidence>
<keyword evidence="3 5" id="KW-0413">Isomerase</keyword>
<keyword evidence="6" id="KW-1185">Reference proteome</keyword>
<dbReference type="SUPFAM" id="SSF50891">
    <property type="entry name" value="Cyclophilin-like"/>
    <property type="match status" value="1"/>
</dbReference>
<organism evidence="5 6">
    <name type="scientific">Aestuariibaculum sediminum</name>
    <dbReference type="NCBI Taxonomy" id="2770637"/>
    <lineage>
        <taxon>Bacteria</taxon>
        <taxon>Pseudomonadati</taxon>
        <taxon>Bacteroidota</taxon>
        <taxon>Flavobacteriia</taxon>
        <taxon>Flavobacteriales</taxon>
        <taxon>Flavobacteriaceae</taxon>
    </lineage>
</organism>